<keyword evidence="3" id="KW-0132">Cell division</keyword>
<dbReference type="RefSeq" id="XP_003581370.1">
    <property type="nucleotide sequence ID" value="XM_003581322.4"/>
</dbReference>
<evidence type="ECO:0000256" key="3">
    <source>
        <dbReference type="ARBA" id="ARBA00022776"/>
    </source>
</evidence>
<dbReference type="InterPro" id="IPR039781">
    <property type="entry name" value="Rad21/Rec8-like"/>
</dbReference>
<keyword evidence="12" id="KW-1185">Reference proteome</keyword>
<comment type="subcellular location">
    <subcellularLocation>
        <location evidence="1">Nucleus</location>
    </subcellularLocation>
</comment>
<dbReference type="GO" id="GO:0005634">
    <property type="term" value="C:nucleus"/>
    <property type="evidence" value="ECO:0007669"/>
    <property type="project" value="UniProtKB-SubCell"/>
</dbReference>
<dbReference type="GO" id="GO:1990414">
    <property type="term" value="P:replication-born double-strand break repair via sister chromatid exchange"/>
    <property type="evidence" value="ECO:0000318"/>
    <property type="project" value="GO_Central"/>
</dbReference>
<dbReference type="KEGG" id="bdi:100843631"/>
<evidence type="ECO:0000256" key="6">
    <source>
        <dbReference type="ARBA" id="ARBA00064543"/>
    </source>
</evidence>
<evidence type="ECO:0000313" key="12">
    <source>
        <dbReference type="Proteomes" id="UP000008810"/>
    </source>
</evidence>
<protein>
    <recommendedName>
        <fullName evidence="13">Rad21/Rec8-like protein N-terminal domain-containing protein</fullName>
    </recommendedName>
</protein>
<dbReference type="STRING" id="15368.I1IZ26"/>
<feature type="region of interest" description="Disordered" evidence="7">
    <location>
        <begin position="119"/>
        <end position="138"/>
    </location>
</feature>
<dbReference type="Gene3D" id="1.10.10.580">
    <property type="entry name" value="Structural maintenance of chromosome 1. Chain E"/>
    <property type="match status" value="1"/>
</dbReference>
<dbReference type="GO" id="GO:0008278">
    <property type="term" value="C:cohesin complex"/>
    <property type="evidence" value="ECO:0000318"/>
    <property type="project" value="GO_Central"/>
</dbReference>
<dbReference type="GO" id="GO:0007062">
    <property type="term" value="P:sister chromatid cohesion"/>
    <property type="evidence" value="ECO:0000318"/>
    <property type="project" value="GO_Central"/>
</dbReference>
<reference evidence="11" key="3">
    <citation type="submission" date="2018-08" db="UniProtKB">
        <authorList>
            <consortium name="EnsemblPlants"/>
        </authorList>
    </citation>
    <scope>IDENTIFICATION</scope>
    <source>
        <strain evidence="11">cv. Bd21</strain>
    </source>
</reference>
<organism evidence="11">
    <name type="scientific">Brachypodium distachyon</name>
    <name type="common">Purple false brome</name>
    <name type="synonym">Trachynia distachya</name>
    <dbReference type="NCBI Taxonomy" id="15368"/>
    <lineage>
        <taxon>Eukaryota</taxon>
        <taxon>Viridiplantae</taxon>
        <taxon>Streptophyta</taxon>
        <taxon>Embryophyta</taxon>
        <taxon>Tracheophyta</taxon>
        <taxon>Spermatophyta</taxon>
        <taxon>Magnoliopsida</taxon>
        <taxon>Liliopsida</taxon>
        <taxon>Poales</taxon>
        <taxon>Poaceae</taxon>
        <taxon>BOP clade</taxon>
        <taxon>Pooideae</taxon>
        <taxon>Stipodae</taxon>
        <taxon>Brachypodieae</taxon>
        <taxon>Brachypodium</taxon>
    </lineage>
</organism>
<evidence type="ECO:0000256" key="5">
    <source>
        <dbReference type="ARBA" id="ARBA00023242"/>
    </source>
</evidence>
<dbReference type="HOGENOM" id="CLU_021822_0_0_1"/>
<dbReference type="GO" id="GO:0007059">
    <property type="term" value="P:chromosome segregation"/>
    <property type="evidence" value="ECO:0007669"/>
    <property type="project" value="UniProtKB-KW"/>
</dbReference>
<dbReference type="Proteomes" id="UP000008810">
    <property type="component" value="Chromosome 5"/>
</dbReference>
<keyword evidence="3" id="KW-0498">Mitosis</keyword>
<evidence type="ECO:0000256" key="1">
    <source>
        <dbReference type="ARBA" id="ARBA00004123"/>
    </source>
</evidence>
<dbReference type="SUPFAM" id="SSF46785">
    <property type="entry name" value="Winged helix' DNA-binding domain"/>
    <property type="match status" value="1"/>
</dbReference>
<dbReference type="InterPro" id="IPR036390">
    <property type="entry name" value="WH_DNA-bd_sf"/>
</dbReference>
<dbReference type="PANTHER" id="PTHR12585:SF73">
    <property type="entry name" value="SISTER CHROMATID COHESION 1 PROTEIN 2"/>
    <property type="match status" value="1"/>
</dbReference>
<comment type="subunit">
    <text evidence="6">Component of the cohesin complex.</text>
</comment>
<evidence type="ECO:0000313" key="11">
    <source>
        <dbReference type="EnsemblPlants" id="KQJ83259"/>
    </source>
</evidence>
<feature type="domain" description="Rad21/Rec8-like protein N-terminal" evidence="9">
    <location>
        <begin position="1"/>
        <end position="92"/>
    </location>
</feature>
<keyword evidence="5" id="KW-0539">Nucleus</keyword>
<evidence type="ECO:0000256" key="2">
    <source>
        <dbReference type="ARBA" id="ARBA00009870"/>
    </source>
</evidence>
<evidence type="ECO:0000256" key="4">
    <source>
        <dbReference type="ARBA" id="ARBA00022829"/>
    </source>
</evidence>
<dbReference type="AlphaFoldDB" id="I1IZ26"/>
<keyword evidence="4" id="KW-0159">Chromosome partition</keyword>
<name>I1IZ26_BRADI</name>
<evidence type="ECO:0008006" key="13">
    <source>
        <dbReference type="Google" id="ProtNLM"/>
    </source>
</evidence>
<evidence type="ECO:0000259" key="9">
    <source>
        <dbReference type="Pfam" id="PF04825"/>
    </source>
</evidence>
<dbReference type="CDD" id="cd21793">
    <property type="entry name" value="Rad21_Rec8_M_AtSYN1-like"/>
    <property type="match status" value="1"/>
</dbReference>
<dbReference type="InterPro" id="IPR023093">
    <property type="entry name" value="ScpA-like_C"/>
</dbReference>
<dbReference type="InterPro" id="IPR006910">
    <property type="entry name" value="Rad21_Rec8_N"/>
</dbReference>
<reference evidence="10 11" key="1">
    <citation type="journal article" date="2010" name="Nature">
        <title>Genome sequencing and analysis of the model grass Brachypodium distachyon.</title>
        <authorList>
            <consortium name="International Brachypodium Initiative"/>
        </authorList>
    </citation>
    <scope>NUCLEOTIDE SEQUENCE [LARGE SCALE GENOMIC DNA]</scope>
    <source>
        <strain evidence="10 11">Bd21</strain>
    </source>
</reference>
<proteinExistence type="inferred from homology"/>
<reference evidence="10" key="2">
    <citation type="submission" date="2017-06" db="EMBL/GenBank/DDBJ databases">
        <title>WGS assembly of Brachypodium distachyon.</title>
        <authorList>
            <consortium name="The International Brachypodium Initiative"/>
            <person name="Lucas S."/>
            <person name="Harmon-Smith M."/>
            <person name="Lail K."/>
            <person name="Tice H."/>
            <person name="Grimwood J."/>
            <person name="Bruce D."/>
            <person name="Barry K."/>
            <person name="Shu S."/>
            <person name="Lindquist E."/>
            <person name="Wang M."/>
            <person name="Pitluck S."/>
            <person name="Vogel J.P."/>
            <person name="Garvin D.F."/>
            <person name="Mockler T.C."/>
            <person name="Schmutz J."/>
            <person name="Rokhsar D."/>
            <person name="Bevan M.W."/>
        </authorList>
    </citation>
    <scope>NUCLEOTIDE SEQUENCE</scope>
    <source>
        <strain evidence="10">Bd21</strain>
    </source>
</reference>
<evidence type="ECO:0000259" key="8">
    <source>
        <dbReference type="Pfam" id="PF04824"/>
    </source>
</evidence>
<dbReference type="EnsemblPlants" id="KQJ83259">
    <property type="protein sequence ID" value="KQJ83259"/>
    <property type="gene ID" value="BRADI_5g13990v3"/>
</dbReference>
<feature type="domain" description="Rad21/Rec8-like protein C-terminal eukaryotic" evidence="8">
    <location>
        <begin position="683"/>
        <end position="732"/>
    </location>
</feature>
<feature type="compositionally biased region" description="Basic and acidic residues" evidence="7">
    <location>
        <begin position="542"/>
        <end position="566"/>
    </location>
</feature>
<evidence type="ECO:0000256" key="7">
    <source>
        <dbReference type="SAM" id="MobiDB-lite"/>
    </source>
</evidence>
<dbReference type="FunFam" id="1.10.10.580:FF:000002">
    <property type="entry name" value="Sister chromatid cohesion 1 protein 4"/>
    <property type="match status" value="1"/>
</dbReference>
<dbReference type="Pfam" id="PF04824">
    <property type="entry name" value="Rad21_Rec8"/>
    <property type="match status" value="1"/>
</dbReference>
<gene>
    <name evidence="11" type="primary">LOC100843631</name>
    <name evidence="10" type="ORF">BRADI_5g13990v3</name>
</gene>
<dbReference type="Pfam" id="PF04825">
    <property type="entry name" value="Rad21_Rec8_N"/>
    <property type="match status" value="1"/>
</dbReference>
<dbReference type="PANTHER" id="PTHR12585">
    <property type="entry name" value="SCC1 / RAD21 FAMILY MEMBER"/>
    <property type="match status" value="1"/>
</dbReference>
<dbReference type="GO" id="GO:0003682">
    <property type="term" value="F:chromatin binding"/>
    <property type="evidence" value="ECO:0000318"/>
    <property type="project" value="GO_Central"/>
</dbReference>
<dbReference type="InterPro" id="IPR006909">
    <property type="entry name" value="Rad21/Rec8_C_eu"/>
</dbReference>
<dbReference type="eggNOG" id="KOG1213">
    <property type="taxonomic scope" value="Eukaryota"/>
</dbReference>
<evidence type="ECO:0000313" key="10">
    <source>
        <dbReference type="EMBL" id="KQJ83259.1"/>
    </source>
</evidence>
<comment type="similarity">
    <text evidence="2">Belongs to the rad21 family.</text>
</comment>
<dbReference type="GeneID" id="100843631"/>
<accession>I1IZ26</accession>
<sequence length="741" mass="83354">MFYSKALLSKKGALGTVWVAAVCDVAALTRDQVIRTDVAASVDKILSDVETPYRILGLLLLGVVRIYSKKVEYLCRECEQVKLLQASALTETTENKVGRRVKKGVSARLVVDQNQQDIPKVKRPPRSVRTSRAENGVTSHDAPVDLPAIFIIPKRFELDSFDLQISENREDDNDDHHQLPRQDTLMEDEQHRMSYLNESYQRMACSFADLDSASFMPAHITLGTATISVIDEVSNLLYSPNREDELENDNQNAEPACNTPVKDVLPPEVMNMIAEVNNLSEKSKSVKKPTRELNTDENVNSASFVSSPESQEIQRSANVVENATCPDLDANSPLIEESEHGLLLEKANTTLSVEIPCHDFEEQESLAPPTLRCNTRTRSINELSPSTPEPMTEKTTGLPEKFIVTTPAKNEKRQVTRKRRRGLYKKDNIDTPTNRKHKRQVKKGAEVLYDEDIVLPNDMMRQAIEDASDLVCKRRKAPHTYLDAWKVAKISSLPDTLMDPLFPCSIGVHFSYSTTAGAPESSCVESVKEKNCLSNEPAESNNSRKDAQNAEKEVVPDEPRNRKLDELNSIKTPVGCYTQSEQIQEDVCKRYDYSANEKSTQVEGDEYSSTGLLEKRLYESNIHSPLFNGPLTADIDYIDEDIPMGEEHTRDEGLLLSTRTRTVARCLHQVFLDKKCQQQGNSPVTLSQALEGRKRKTTARFFYETLNLKSRGLIEVNQDSPYESIVISATPQLELLFQNPE</sequence>
<keyword evidence="3" id="KW-0131">Cell cycle</keyword>
<dbReference type="EMBL" id="CM000884">
    <property type="protein sequence ID" value="KQJ83259.1"/>
    <property type="molecule type" value="Genomic_DNA"/>
</dbReference>
<dbReference type="OMA" id="MTCSYAD"/>
<feature type="region of interest" description="Disordered" evidence="7">
    <location>
        <begin position="534"/>
        <end position="566"/>
    </location>
</feature>
<dbReference type="Gramene" id="KQJ83259">
    <property type="protein sequence ID" value="KQJ83259"/>
    <property type="gene ID" value="BRADI_5g13990v3"/>
</dbReference>
<dbReference type="OrthoDB" id="10071381at2759"/>